<dbReference type="PANTHER" id="PTHR13847:SF201">
    <property type="entry name" value="PUTATIBE OXIDOREDUCTASE"/>
    <property type="match status" value="1"/>
</dbReference>
<accession>A0ABQ1VP56</accession>
<feature type="domain" description="FAD dependent oxidoreductase" evidence="1">
    <location>
        <begin position="31"/>
        <end position="383"/>
    </location>
</feature>
<evidence type="ECO:0000313" key="3">
    <source>
        <dbReference type="Proteomes" id="UP000608420"/>
    </source>
</evidence>
<dbReference type="EMBL" id="BMIW01000002">
    <property type="protein sequence ID" value="GGF85224.1"/>
    <property type="molecule type" value="Genomic_DNA"/>
</dbReference>
<dbReference type="Gene3D" id="3.50.50.60">
    <property type="entry name" value="FAD/NAD(P)-binding domain"/>
    <property type="match status" value="1"/>
</dbReference>
<comment type="caution">
    <text evidence="2">The sequence shown here is derived from an EMBL/GenBank/DDBJ whole genome shotgun (WGS) entry which is preliminary data.</text>
</comment>
<dbReference type="InterPro" id="IPR036188">
    <property type="entry name" value="FAD/NAD-bd_sf"/>
</dbReference>
<evidence type="ECO:0000259" key="1">
    <source>
        <dbReference type="Pfam" id="PF01266"/>
    </source>
</evidence>
<proteinExistence type="predicted"/>
<dbReference type="InterPro" id="IPR006076">
    <property type="entry name" value="FAD-dep_OxRdtase"/>
</dbReference>
<dbReference type="Pfam" id="PF01266">
    <property type="entry name" value="DAO"/>
    <property type="match status" value="1"/>
</dbReference>
<dbReference type="PANTHER" id="PTHR13847">
    <property type="entry name" value="SARCOSINE DEHYDROGENASE-RELATED"/>
    <property type="match status" value="1"/>
</dbReference>
<dbReference type="Proteomes" id="UP000608420">
    <property type="component" value="Unassembled WGS sequence"/>
</dbReference>
<evidence type="ECO:0000313" key="2">
    <source>
        <dbReference type="EMBL" id="GGF85224.1"/>
    </source>
</evidence>
<sequence length="406" mass="45311">MKLHSGQLYWQTTTPNPTTYPALAKDIDCEVLVVGGGMGGALTAYLLSQKNIDTVLVERDTIASGSSLANTGLLQFSNDKTLTSLIHTFGEQAAVHFYCLCLEAIQHLLRISQSFPEIARLIPRASLYYASTPEDLPMLREEYNTLQHYGFDAAWWNEEQISAHFPFTKSGAIYTKGDAELNPYAFIQSLVEQSVRQGARIFERSAISGCEFKSDRVVCRCGKSLITAKQVVFATGYETQRYKKEKGAELTSSYVIVTEPVGKIEKWYERCLIWETARPYYYLRTTPDGRIIAGGLDEQLPGGELDESRYIAKSKQLLDYVQQMFPQAASIRADYSWGAVFAHTHDGLPYIGTHPDYPHCYFIEGYGGNGTVCNTVAAEMVTDVISGTARPDMQLFSLTRTTKPNP</sequence>
<reference evidence="3" key="1">
    <citation type="journal article" date="2019" name="Int. J. Syst. Evol. Microbiol.">
        <title>The Global Catalogue of Microorganisms (GCM) 10K type strain sequencing project: providing services to taxonomists for standard genome sequencing and annotation.</title>
        <authorList>
            <consortium name="The Broad Institute Genomics Platform"/>
            <consortium name="The Broad Institute Genome Sequencing Center for Infectious Disease"/>
            <person name="Wu L."/>
            <person name="Ma J."/>
        </authorList>
    </citation>
    <scope>NUCLEOTIDE SEQUENCE [LARGE SCALE GENOMIC DNA]</scope>
    <source>
        <strain evidence="3">CGMCC 1.15420</strain>
    </source>
</reference>
<name>A0ABQ1VP56_9BACL</name>
<protein>
    <submittedName>
        <fullName evidence="2">Oxidoreductase</fullName>
    </submittedName>
</protein>
<keyword evidence="3" id="KW-1185">Reference proteome</keyword>
<gene>
    <name evidence="2" type="ORF">GCM10010913_03300</name>
</gene>
<dbReference type="SUPFAM" id="SSF51905">
    <property type="entry name" value="FAD/NAD(P)-binding domain"/>
    <property type="match status" value="1"/>
</dbReference>
<dbReference type="Gene3D" id="3.30.9.10">
    <property type="entry name" value="D-Amino Acid Oxidase, subunit A, domain 2"/>
    <property type="match status" value="1"/>
</dbReference>
<organism evidence="2 3">
    <name type="scientific">Paenibacillus aceti</name>
    <dbReference type="NCBI Taxonomy" id="1820010"/>
    <lineage>
        <taxon>Bacteria</taxon>
        <taxon>Bacillati</taxon>
        <taxon>Bacillota</taxon>
        <taxon>Bacilli</taxon>
        <taxon>Bacillales</taxon>
        <taxon>Paenibacillaceae</taxon>
        <taxon>Paenibacillus</taxon>
    </lineage>
</organism>